<dbReference type="CDD" id="cd06171">
    <property type="entry name" value="Sigma70_r4"/>
    <property type="match status" value="1"/>
</dbReference>
<dbReference type="PANTHER" id="PTHR43133:SF51">
    <property type="entry name" value="RNA POLYMERASE SIGMA FACTOR"/>
    <property type="match status" value="1"/>
</dbReference>
<dbReference type="InterPro" id="IPR014284">
    <property type="entry name" value="RNA_pol_sigma-70_dom"/>
</dbReference>
<dbReference type="PANTHER" id="PTHR43133">
    <property type="entry name" value="RNA POLYMERASE ECF-TYPE SIGMA FACTO"/>
    <property type="match status" value="1"/>
</dbReference>
<dbReference type="InterPro" id="IPR013325">
    <property type="entry name" value="RNA_pol_sigma_r2"/>
</dbReference>
<dbReference type="EMBL" id="CVRB01000003">
    <property type="protein sequence ID" value="CRK83131.1"/>
    <property type="molecule type" value="Genomic_DNA"/>
</dbReference>
<reference evidence="8" key="1">
    <citation type="submission" date="2015-05" db="EMBL/GenBank/DDBJ databases">
        <authorList>
            <person name="Urmite Genomes"/>
        </authorList>
    </citation>
    <scope>NUCLEOTIDE SEQUENCE [LARGE SCALE GENOMIC DNA]</scope>
    <source>
        <strain evidence="8">LF1</strain>
    </source>
</reference>
<organism evidence="7 8">
    <name type="scientific">Neobacillus massiliamazoniensis</name>
    <dbReference type="NCBI Taxonomy" id="1499688"/>
    <lineage>
        <taxon>Bacteria</taxon>
        <taxon>Bacillati</taxon>
        <taxon>Bacillota</taxon>
        <taxon>Bacilli</taxon>
        <taxon>Bacillales</taxon>
        <taxon>Bacillaceae</taxon>
        <taxon>Neobacillus</taxon>
    </lineage>
</organism>
<keyword evidence="2" id="KW-0805">Transcription regulation</keyword>
<dbReference type="Pfam" id="PF08281">
    <property type="entry name" value="Sigma70_r4_2"/>
    <property type="match status" value="1"/>
</dbReference>
<keyword evidence="3" id="KW-0731">Sigma factor</keyword>
<comment type="similarity">
    <text evidence="1">Belongs to the sigma-70 factor family. ECF subfamily.</text>
</comment>
<dbReference type="GO" id="GO:0016987">
    <property type="term" value="F:sigma factor activity"/>
    <property type="evidence" value="ECO:0007669"/>
    <property type="project" value="UniProtKB-KW"/>
</dbReference>
<dbReference type="NCBIfam" id="TIGR02937">
    <property type="entry name" value="sigma70-ECF"/>
    <property type="match status" value="1"/>
</dbReference>
<dbReference type="InterPro" id="IPR014300">
    <property type="entry name" value="RNA_pol_sigma-V"/>
</dbReference>
<sequence>MDVIKLVKKAKKGNDAAFEELIFLYQDQLYRTAFLYVQNKEDALDVVQEAVYKAYIAIGQLKNPEFFMTWLTRILINCANEVLRVKKKMFTLFEEKKIKTNDKMGDKATQTEQNIDLREAINQLDENYQTAIILYYFHDLSIQQISEQMEIPEGTVKTHLHRARKLLKKYIEGSDHTWINNGLQAR</sequence>
<feature type="domain" description="RNA polymerase sigma factor 70 region 4 type 2" evidence="6">
    <location>
        <begin position="116"/>
        <end position="167"/>
    </location>
</feature>
<gene>
    <name evidence="7" type="ORF">BN000_03089</name>
</gene>
<dbReference type="Gene3D" id="1.10.1740.10">
    <property type="match status" value="1"/>
</dbReference>
<dbReference type="AlphaFoldDB" id="A0A0U1NYM5"/>
<dbReference type="InterPro" id="IPR013249">
    <property type="entry name" value="RNA_pol_sigma70_r4_t2"/>
</dbReference>
<evidence type="ECO:0000313" key="7">
    <source>
        <dbReference type="EMBL" id="CRK83131.1"/>
    </source>
</evidence>
<feature type="domain" description="RNA polymerase sigma-70 region 2" evidence="5">
    <location>
        <begin position="25"/>
        <end position="86"/>
    </location>
</feature>
<dbReference type="InterPro" id="IPR039425">
    <property type="entry name" value="RNA_pol_sigma-70-like"/>
</dbReference>
<dbReference type="Pfam" id="PF04542">
    <property type="entry name" value="Sigma70_r2"/>
    <property type="match status" value="1"/>
</dbReference>
<evidence type="ECO:0000256" key="4">
    <source>
        <dbReference type="ARBA" id="ARBA00023163"/>
    </source>
</evidence>
<dbReference type="RefSeq" id="WP_090635411.1">
    <property type="nucleotide sequence ID" value="NZ_CVRB01000003.1"/>
</dbReference>
<dbReference type="OrthoDB" id="9782703at2"/>
<keyword evidence="8" id="KW-1185">Reference proteome</keyword>
<evidence type="ECO:0000256" key="3">
    <source>
        <dbReference type="ARBA" id="ARBA00023082"/>
    </source>
</evidence>
<dbReference type="Gene3D" id="1.10.10.10">
    <property type="entry name" value="Winged helix-like DNA-binding domain superfamily/Winged helix DNA-binding domain"/>
    <property type="match status" value="1"/>
</dbReference>
<protein>
    <submittedName>
        <fullName evidence="7">RNA polymerase</fullName>
    </submittedName>
</protein>
<proteinExistence type="inferred from homology"/>
<dbReference type="SUPFAM" id="SSF88946">
    <property type="entry name" value="Sigma2 domain of RNA polymerase sigma factors"/>
    <property type="match status" value="1"/>
</dbReference>
<dbReference type="InterPro" id="IPR036388">
    <property type="entry name" value="WH-like_DNA-bd_sf"/>
</dbReference>
<dbReference type="Proteomes" id="UP000199087">
    <property type="component" value="Unassembled WGS sequence"/>
</dbReference>
<accession>A0A0U1NYM5</accession>
<name>A0A0U1NYM5_9BACI</name>
<dbReference type="GO" id="GO:0006352">
    <property type="term" value="P:DNA-templated transcription initiation"/>
    <property type="evidence" value="ECO:0007669"/>
    <property type="project" value="InterPro"/>
</dbReference>
<dbReference type="SUPFAM" id="SSF88659">
    <property type="entry name" value="Sigma3 and sigma4 domains of RNA polymerase sigma factors"/>
    <property type="match status" value="1"/>
</dbReference>
<evidence type="ECO:0000313" key="8">
    <source>
        <dbReference type="Proteomes" id="UP000199087"/>
    </source>
</evidence>
<dbReference type="InterPro" id="IPR007627">
    <property type="entry name" value="RNA_pol_sigma70_r2"/>
</dbReference>
<dbReference type="InterPro" id="IPR013324">
    <property type="entry name" value="RNA_pol_sigma_r3/r4-like"/>
</dbReference>
<evidence type="ECO:0000259" key="6">
    <source>
        <dbReference type="Pfam" id="PF08281"/>
    </source>
</evidence>
<evidence type="ECO:0000256" key="1">
    <source>
        <dbReference type="ARBA" id="ARBA00010641"/>
    </source>
</evidence>
<dbReference type="GO" id="GO:0003677">
    <property type="term" value="F:DNA binding"/>
    <property type="evidence" value="ECO:0007669"/>
    <property type="project" value="InterPro"/>
</dbReference>
<evidence type="ECO:0000256" key="2">
    <source>
        <dbReference type="ARBA" id="ARBA00023015"/>
    </source>
</evidence>
<dbReference type="STRING" id="1499688.BN000_03089"/>
<keyword evidence="4" id="KW-0804">Transcription</keyword>
<dbReference type="NCBIfam" id="TIGR02954">
    <property type="entry name" value="Sig70_famx3"/>
    <property type="match status" value="1"/>
</dbReference>
<evidence type="ECO:0000259" key="5">
    <source>
        <dbReference type="Pfam" id="PF04542"/>
    </source>
</evidence>